<evidence type="ECO:0000256" key="1">
    <source>
        <dbReference type="SAM" id="Phobius"/>
    </source>
</evidence>
<keyword evidence="1" id="KW-0812">Transmembrane</keyword>
<organism evidence="2 3">
    <name type="scientific">Candidatus Blautia avicola</name>
    <dbReference type="NCBI Taxonomy" id="2838483"/>
    <lineage>
        <taxon>Bacteria</taxon>
        <taxon>Bacillati</taxon>
        <taxon>Bacillota</taxon>
        <taxon>Clostridia</taxon>
        <taxon>Lachnospirales</taxon>
        <taxon>Lachnospiraceae</taxon>
        <taxon>Blautia</taxon>
    </lineage>
</organism>
<reference evidence="2" key="2">
    <citation type="submission" date="2021-04" db="EMBL/GenBank/DDBJ databases">
        <authorList>
            <person name="Gilroy R."/>
        </authorList>
    </citation>
    <scope>NUCLEOTIDE SEQUENCE</scope>
    <source>
        <strain evidence="2">ChiBcec6-4105</strain>
    </source>
</reference>
<reference evidence="2" key="1">
    <citation type="journal article" date="2021" name="PeerJ">
        <title>Extensive microbial diversity within the chicken gut microbiome revealed by metagenomics and culture.</title>
        <authorList>
            <person name="Gilroy R."/>
            <person name="Ravi A."/>
            <person name="Getino M."/>
            <person name="Pursley I."/>
            <person name="Horton D.L."/>
            <person name="Alikhan N.F."/>
            <person name="Baker D."/>
            <person name="Gharbi K."/>
            <person name="Hall N."/>
            <person name="Watson M."/>
            <person name="Adriaenssens E.M."/>
            <person name="Foster-Nyarko E."/>
            <person name="Jarju S."/>
            <person name="Secka A."/>
            <person name="Antonio M."/>
            <person name="Oren A."/>
            <person name="Chaudhuri R.R."/>
            <person name="La Ragione R."/>
            <person name="Hildebrand F."/>
            <person name="Pallen M.J."/>
        </authorList>
    </citation>
    <scope>NUCLEOTIDE SEQUENCE</scope>
    <source>
        <strain evidence="2">ChiBcec6-4105</strain>
    </source>
</reference>
<dbReference type="Proteomes" id="UP000823892">
    <property type="component" value="Unassembled WGS sequence"/>
</dbReference>
<name>A0A9D2QXG2_9FIRM</name>
<accession>A0A9D2QXG2</accession>
<evidence type="ECO:0000313" key="3">
    <source>
        <dbReference type="Proteomes" id="UP000823892"/>
    </source>
</evidence>
<feature type="transmembrane region" description="Helical" evidence="1">
    <location>
        <begin position="46"/>
        <end position="65"/>
    </location>
</feature>
<dbReference type="EMBL" id="DWUY01000205">
    <property type="protein sequence ID" value="HJD29131.1"/>
    <property type="molecule type" value="Genomic_DNA"/>
</dbReference>
<sequence>MGNNFYISGVWQSLSDLWIPIALAAAGIIIVALLIRFIIKKKWAGVVATVVVAVLVAGGGIIYRLPHTLSNIEAEEISKIEVANVEVTDPELIQDILDELNGSKYKRALPSGIGGREKYSVEIYDKNGGVELSLGIADEFMVNTGTFWEERENGELDLSLFQAISEEVLAE</sequence>
<dbReference type="AlphaFoldDB" id="A0A9D2QXG2"/>
<protein>
    <submittedName>
        <fullName evidence="2">Uncharacterized protein</fullName>
    </submittedName>
</protein>
<proteinExistence type="predicted"/>
<feature type="transmembrane region" description="Helical" evidence="1">
    <location>
        <begin position="17"/>
        <end position="39"/>
    </location>
</feature>
<keyword evidence="1" id="KW-0472">Membrane</keyword>
<comment type="caution">
    <text evidence="2">The sequence shown here is derived from an EMBL/GenBank/DDBJ whole genome shotgun (WGS) entry which is preliminary data.</text>
</comment>
<gene>
    <name evidence="2" type="ORF">H9914_09100</name>
</gene>
<evidence type="ECO:0000313" key="2">
    <source>
        <dbReference type="EMBL" id="HJD29131.1"/>
    </source>
</evidence>
<keyword evidence="1" id="KW-1133">Transmembrane helix</keyword>